<dbReference type="EC" id="2.4.1.301" evidence="4"/>
<dbReference type="KEGG" id="sdyn:Mal52_17960"/>
<organism evidence="4 5">
    <name type="scientific">Symmachiella dynata</name>
    <dbReference type="NCBI Taxonomy" id="2527995"/>
    <lineage>
        <taxon>Bacteria</taxon>
        <taxon>Pseudomonadati</taxon>
        <taxon>Planctomycetota</taxon>
        <taxon>Planctomycetia</taxon>
        <taxon>Planctomycetales</taxon>
        <taxon>Planctomycetaceae</taxon>
        <taxon>Symmachiella</taxon>
    </lineage>
</organism>
<gene>
    <name evidence="4" type="primary">kanE_2</name>
    <name evidence="4" type="ORF">Mal52_17960</name>
</gene>
<dbReference type="Pfam" id="PF13439">
    <property type="entry name" value="Glyco_transf_4"/>
    <property type="match status" value="1"/>
</dbReference>
<keyword evidence="5" id="KW-1185">Reference proteome</keyword>
<dbReference type="Gene3D" id="3.40.50.2000">
    <property type="entry name" value="Glycogen Phosphorylase B"/>
    <property type="match status" value="2"/>
</dbReference>
<dbReference type="Proteomes" id="UP000319383">
    <property type="component" value="Chromosome"/>
</dbReference>
<keyword evidence="4" id="KW-0808">Transferase</keyword>
<dbReference type="AlphaFoldDB" id="A0A517ZLG1"/>
<feature type="region of interest" description="Disordered" evidence="1">
    <location>
        <begin position="1"/>
        <end position="26"/>
    </location>
</feature>
<dbReference type="InterPro" id="IPR028098">
    <property type="entry name" value="Glyco_trans_4-like_N"/>
</dbReference>
<feature type="domain" description="Glycosyltransferase subfamily 4-like N-terminal" evidence="3">
    <location>
        <begin position="260"/>
        <end position="382"/>
    </location>
</feature>
<dbReference type="InterPro" id="IPR050194">
    <property type="entry name" value="Glycosyltransferase_grp1"/>
</dbReference>
<proteinExistence type="predicted"/>
<dbReference type="SUPFAM" id="SSF53756">
    <property type="entry name" value="UDP-Glycosyltransferase/glycogen phosphorylase"/>
    <property type="match status" value="1"/>
</dbReference>
<dbReference type="EMBL" id="CP036276">
    <property type="protein sequence ID" value="QDU43324.1"/>
    <property type="molecule type" value="Genomic_DNA"/>
</dbReference>
<dbReference type="InterPro" id="IPR001296">
    <property type="entry name" value="Glyco_trans_1"/>
</dbReference>
<feature type="domain" description="Glycosyl transferase family 1" evidence="2">
    <location>
        <begin position="411"/>
        <end position="572"/>
    </location>
</feature>
<evidence type="ECO:0000259" key="2">
    <source>
        <dbReference type="Pfam" id="PF00534"/>
    </source>
</evidence>
<dbReference type="CDD" id="cd03794">
    <property type="entry name" value="GT4_WbuB-like"/>
    <property type="match status" value="1"/>
</dbReference>
<evidence type="ECO:0000313" key="4">
    <source>
        <dbReference type="EMBL" id="QDU43324.1"/>
    </source>
</evidence>
<accession>A0A517ZLG1</accession>
<reference evidence="4 5" key="1">
    <citation type="submission" date="2019-02" db="EMBL/GenBank/DDBJ databases">
        <title>Deep-cultivation of Planctomycetes and their phenomic and genomic characterization uncovers novel biology.</title>
        <authorList>
            <person name="Wiegand S."/>
            <person name="Jogler M."/>
            <person name="Boedeker C."/>
            <person name="Pinto D."/>
            <person name="Vollmers J."/>
            <person name="Rivas-Marin E."/>
            <person name="Kohn T."/>
            <person name="Peeters S.H."/>
            <person name="Heuer A."/>
            <person name="Rast P."/>
            <person name="Oberbeckmann S."/>
            <person name="Bunk B."/>
            <person name="Jeske O."/>
            <person name="Meyerdierks A."/>
            <person name="Storesund J.E."/>
            <person name="Kallscheuer N."/>
            <person name="Luecker S."/>
            <person name="Lage O.M."/>
            <person name="Pohl T."/>
            <person name="Merkel B.J."/>
            <person name="Hornburger P."/>
            <person name="Mueller R.-W."/>
            <person name="Bruemmer F."/>
            <person name="Labrenz M."/>
            <person name="Spormann A.M."/>
            <person name="Op den Camp H."/>
            <person name="Overmann J."/>
            <person name="Amann R."/>
            <person name="Jetten M.S.M."/>
            <person name="Mascher T."/>
            <person name="Medema M.H."/>
            <person name="Devos D.P."/>
            <person name="Kaster A.-K."/>
            <person name="Ovreas L."/>
            <person name="Rohde M."/>
            <person name="Galperin M.Y."/>
            <person name="Jogler C."/>
        </authorList>
    </citation>
    <scope>NUCLEOTIDE SEQUENCE [LARGE SCALE GENOMIC DNA]</scope>
    <source>
        <strain evidence="4 5">Mal52</strain>
    </source>
</reference>
<dbReference type="PANTHER" id="PTHR45947">
    <property type="entry name" value="SULFOQUINOVOSYL TRANSFERASE SQD2"/>
    <property type="match status" value="1"/>
</dbReference>
<dbReference type="PANTHER" id="PTHR45947:SF3">
    <property type="entry name" value="SULFOQUINOVOSYL TRANSFERASE SQD2"/>
    <property type="match status" value="1"/>
</dbReference>
<keyword evidence="4" id="KW-0328">Glycosyltransferase</keyword>
<evidence type="ECO:0000256" key="1">
    <source>
        <dbReference type="SAM" id="MobiDB-lite"/>
    </source>
</evidence>
<evidence type="ECO:0000259" key="3">
    <source>
        <dbReference type="Pfam" id="PF13439"/>
    </source>
</evidence>
<sequence>MGTNGSQMGGETITVNGPRAATDANNGTLKRPLRVMHVLSVSIPHINGYALRSKFIVETQAESGHVEPCVVSSPFYPGLKGTAQDSEIEGIPYYRVASPQDKGLFSHPRLLPFVLLHWSKNVVNWAIPMLRRQRKAGLRVTRHVTRFVQRVSKRCLRYMVRVARCARRVVATTAKLVETATEPFVGKRILPAVHLVLRVGMVATWLVSRPFVSTAQFVGREAYKLIRSSGRFLKSLVRPNPESAEAEGVPLRTRLIRKLQDKEKSLLLAMFERELVRLCKQVQPDVIHVHSPYFCGVPAVKAGKRVDIPVVYEVRGIWEESGVAQGNFERDSDIYRMWRREETWAMKNADAVTCICDELRKDIVSRGVDPHRVFVASNAVDSTLFTPASHSAATVREIPESVLEVKQQLSKVTMGYIGSIRPLEGVDGLVRGAAEVIHRGHDVTLLVVGGGKGINELQELAEELGIGDRAVFTGQVSHDEVQFYYELIDIFVISRPASRVAKLVTPLKPLEAMAMEKPLIVSDLPALRELVNEGETGLIYRAEDSGDLADQCGRLISDAALRERLAKTARNWVVNERSWSQTIIPQLHAYAHVVPGFSVPQPVEQDAPAKAA</sequence>
<dbReference type="GO" id="GO:0016758">
    <property type="term" value="F:hexosyltransferase activity"/>
    <property type="evidence" value="ECO:0007669"/>
    <property type="project" value="TreeGrafter"/>
</dbReference>
<protein>
    <submittedName>
        <fullName evidence="4">Alpha-D-kanosaminyltransferase</fullName>
        <ecNumber evidence="4">2.4.1.301</ecNumber>
    </submittedName>
</protein>
<evidence type="ECO:0000313" key="5">
    <source>
        <dbReference type="Proteomes" id="UP000319383"/>
    </source>
</evidence>
<name>A0A517ZLG1_9PLAN</name>
<dbReference type="Pfam" id="PF00534">
    <property type="entry name" value="Glycos_transf_1"/>
    <property type="match status" value="1"/>
</dbReference>